<gene>
    <name evidence="1" type="ORF">Golob_021791</name>
</gene>
<evidence type="ECO:0000313" key="1">
    <source>
        <dbReference type="EMBL" id="MBA0550881.1"/>
    </source>
</evidence>
<keyword evidence="2" id="KW-1185">Reference proteome</keyword>
<organism evidence="1 2">
    <name type="scientific">Gossypium lobatum</name>
    <dbReference type="NCBI Taxonomy" id="34289"/>
    <lineage>
        <taxon>Eukaryota</taxon>
        <taxon>Viridiplantae</taxon>
        <taxon>Streptophyta</taxon>
        <taxon>Embryophyta</taxon>
        <taxon>Tracheophyta</taxon>
        <taxon>Spermatophyta</taxon>
        <taxon>Magnoliopsida</taxon>
        <taxon>eudicotyledons</taxon>
        <taxon>Gunneridae</taxon>
        <taxon>Pentapetalae</taxon>
        <taxon>rosids</taxon>
        <taxon>malvids</taxon>
        <taxon>Malvales</taxon>
        <taxon>Malvaceae</taxon>
        <taxon>Malvoideae</taxon>
        <taxon>Gossypium</taxon>
    </lineage>
</organism>
<dbReference type="AlphaFoldDB" id="A0A7J8LEL9"/>
<protein>
    <recommendedName>
        <fullName evidence="3">RNase H type-1 domain-containing protein</fullName>
    </recommendedName>
</protein>
<comment type="caution">
    <text evidence="1">The sequence shown here is derived from an EMBL/GenBank/DDBJ whole genome shotgun (WGS) entry which is preliminary data.</text>
</comment>
<sequence>MNAKISSIRQDFRRDFPRCGASAETLVHAFKDCPTAWAILTLGGLDSSLHDKDYLYYRHEDNNRNNFVFRGKEDGAQIIWDRARTLFHDFQIHNLVNKLMLPLTPTIKKWEKPPCGDVKINFDAIVFNNKIGFGVIICDSDGFILGGGGGFKDEEMMKKWA</sequence>
<proteinExistence type="predicted"/>
<dbReference type="Proteomes" id="UP000593572">
    <property type="component" value="Unassembled WGS sequence"/>
</dbReference>
<evidence type="ECO:0000313" key="2">
    <source>
        <dbReference type="Proteomes" id="UP000593572"/>
    </source>
</evidence>
<evidence type="ECO:0008006" key="3">
    <source>
        <dbReference type="Google" id="ProtNLM"/>
    </source>
</evidence>
<name>A0A7J8LEL9_9ROSI</name>
<accession>A0A7J8LEL9</accession>
<reference evidence="1 2" key="1">
    <citation type="journal article" date="2019" name="Genome Biol. Evol.">
        <title>Insights into the evolution of the New World diploid cottons (Gossypium, subgenus Houzingenia) based on genome sequencing.</title>
        <authorList>
            <person name="Grover C.E."/>
            <person name="Arick M.A. 2nd"/>
            <person name="Thrash A."/>
            <person name="Conover J.L."/>
            <person name="Sanders W.S."/>
            <person name="Peterson D.G."/>
            <person name="Frelichowski J.E."/>
            <person name="Scheffler J.A."/>
            <person name="Scheffler B.E."/>
            <person name="Wendel J.F."/>
        </authorList>
    </citation>
    <scope>NUCLEOTIDE SEQUENCE [LARGE SCALE GENOMIC DNA]</scope>
    <source>
        <strain evidence="1">157</strain>
        <tissue evidence="1">Leaf</tissue>
    </source>
</reference>
<dbReference type="EMBL" id="JABEZX010000002">
    <property type="protein sequence ID" value="MBA0550881.1"/>
    <property type="molecule type" value="Genomic_DNA"/>
</dbReference>